<keyword evidence="2" id="KW-1185">Reference proteome</keyword>
<proteinExistence type="predicted"/>
<dbReference type="RefSeq" id="WP_190024324.1">
    <property type="nucleotide sequence ID" value="NZ_BMUT01000012.1"/>
</dbReference>
<dbReference type="Pfam" id="PF19895">
    <property type="entry name" value="DUF6368"/>
    <property type="match status" value="1"/>
</dbReference>
<gene>
    <name evidence="1" type="ORF">GCM10010324_54030</name>
</gene>
<dbReference type="Proteomes" id="UP000659223">
    <property type="component" value="Unassembled WGS sequence"/>
</dbReference>
<organism evidence="1 2">
    <name type="scientific">Streptomyces hiroshimensis</name>
    <dbReference type="NCBI Taxonomy" id="66424"/>
    <lineage>
        <taxon>Bacteria</taxon>
        <taxon>Bacillati</taxon>
        <taxon>Actinomycetota</taxon>
        <taxon>Actinomycetes</taxon>
        <taxon>Kitasatosporales</taxon>
        <taxon>Streptomycetaceae</taxon>
        <taxon>Streptomyces</taxon>
    </lineage>
</organism>
<dbReference type="InterPro" id="IPR045948">
    <property type="entry name" value="DUF6368"/>
</dbReference>
<sequence length="186" mass="18989">MSGPVVVIELAGTAPGVLVERLREEVLALSDGCEEERPGEFGIGVPVERLGIPGPRSGAGGEGVRPFVVSLMGPGVGDEDLFEAEHAREPGEPGPASLIGFTPTHAVDVVALCGSPVDHLAAALLTARLMDAIGGVASAELRQDQVPDVAGLPGIVARANGPYPAVFGTAEFLRAWAGRPGFRLVA</sequence>
<protein>
    <submittedName>
        <fullName evidence="1">Uncharacterized protein</fullName>
    </submittedName>
</protein>
<name>A0ABQ2YZJ9_9ACTN</name>
<reference evidence="2" key="1">
    <citation type="journal article" date="2019" name="Int. J. Syst. Evol. Microbiol.">
        <title>The Global Catalogue of Microorganisms (GCM) 10K type strain sequencing project: providing services to taxonomists for standard genome sequencing and annotation.</title>
        <authorList>
            <consortium name="The Broad Institute Genomics Platform"/>
            <consortium name="The Broad Institute Genome Sequencing Center for Infectious Disease"/>
            <person name="Wu L."/>
            <person name="Ma J."/>
        </authorList>
    </citation>
    <scope>NUCLEOTIDE SEQUENCE [LARGE SCALE GENOMIC DNA]</scope>
    <source>
        <strain evidence="2">JCM 4586</strain>
    </source>
</reference>
<dbReference type="EMBL" id="BMUT01000012">
    <property type="protein sequence ID" value="GGY00514.1"/>
    <property type="molecule type" value="Genomic_DNA"/>
</dbReference>
<comment type="caution">
    <text evidence="1">The sequence shown here is derived from an EMBL/GenBank/DDBJ whole genome shotgun (WGS) entry which is preliminary data.</text>
</comment>
<accession>A0ABQ2YZJ9</accession>
<evidence type="ECO:0000313" key="1">
    <source>
        <dbReference type="EMBL" id="GGY00514.1"/>
    </source>
</evidence>
<evidence type="ECO:0000313" key="2">
    <source>
        <dbReference type="Proteomes" id="UP000659223"/>
    </source>
</evidence>